<sequence>MKMIRIGHMRTSVRVNGNRIVVEDYGDWLPLSQVAAFKSGYTHADAPSTTPEQPVTSLVWVASIEALDGTVYEAPNPEVAREWHREILGAEPGTSPELPADGPSVFQKKDMLIEKWPQD</sequence>
<evidence type="ECO:0000313" key="1">
    <source>
        <dbReference type="EMBL" id="RBP36135.1"/>
    </source>
</evidence>
<comment type="caution">
    <text evidence="1">The sequence shown here is derived from an EMBL/GenBank/DDBJ whole genome shotgun (WGS) entry which is preliminary data.</text>
</comment>
<organism evidence="1 2">
    <name type="scientific">Roseimicrobium gellanilyticum</name>
    <dbReference type="NCBI Taxonomy" id="748857"/>
    <lineage>
        <taxon>Bacteria</taxon>
        <taxon>Pseudomonadati</taxon>
        <taxon>Verrucomicrobiota</taxon>
        <taxon>Verrucomicrobiia</taxon>
        <taxon>Verrucomicrobiales</taxon>
        <taxon>Verrucomicrobiaceae</taxon>
        <taxon>Roseimicrobium</taxon>
    </lineage>
</organism>
<keyword evidence="2" id="KW-1185">Reference proteome</keyword>
<name>A0A366H2X0_9BACT</name>
<reference evidence="1 2" key="1">
    <citation type="submission" date="2018-06" db="EMBL/GenBank/DDBJ databases">
        <title>Genomic Encyclopedia of Type Strains, Phase IV (KMG-IV): sequencing the most valuable type-strain genomes for metagenomic binning, comparative biology and taxonomic classification.</title>
        <authorList>
            <person name="Goeker M."/>
        </authorList>
    </citation>
    <scope>NUCLEOTIDE SEQUENCE [LARGE SCALE GENOMIC DNA]</scope>
    <source>
        <strain evidence="1 2">DSM 25532</strain>
    </source>
</reference>
<dbReference type="EMBL" id="QNRR01000018">
    <property type="protein sequence ID" value="RBP36135.1"/>
    <property type="molecule type" value="Genomic_DNA"/>
</dbReference>
<dbReference type="Proteomes" id="UP000253426">
    <property type="component" value="Unassembled WGS sequence"/>
</dbReference>
<evidence type="ECO:0000313" key="2">
    <source>
        <dbReference type="Proteomes" id="UP000253426"/>
    </source>
</evidence>
<gene>
    <name evidence="1" type="ORF">DES53_11885</name>
</gene>
<dbReference type="AlphaFoldDB" id="A0A366H2X0"/>
<accession>A0A366H2X0</accession>
<proteinExistence type="predicted"/>
<protein>
    <submittedName>
        <fullName evidence="1">Uncharacterized protein</fullName>
    </submittedName>
</protein>